<reference evidence="2" key="1">
    <citation type="journal article" date="2020" name="Stud. Mycol.">
        <title>101 Dothideomycetes genomes: a test case for predicting lifestyles and emergence of pathogens.</title>
        <authorList>
            <person name="Haridas S."/>
            <person name="Albert R."/>
            <person name="Binder M."/>
            <person name="Bloem J."/>
            <person name="Labutti K."/>
            <person name="Salamov A."/>
            <person name="Andreopoulos B."/>
            <person name="Baker S."/>
            <person name="Barry K."/>
            <person name="Bills G."/>
            <person name="Bluhm B."/>
            <person name="Cannon C."/>
            <person name="Castanera R."/>
            <person name="Culley D."/>
            <person name="Daum C."/>
            <person name="Ezra D."/>
            <person name="Gonzalez J."/>
            <person name="Henrissat B."/>
            <person name="Kuo A."/>
            <person name="Liang C."/>
            <person name="Lipzen A."/>
            <person name="Lutzoni F."/>
            <person name="Magnuson J."/>
            <person name="Mondo S."/>
            <person name="Nolan M."/>
            <person name="Ohm R."/>
            <person name="Pangilinan J."/>
            <person name="Park H.-J."/>
            <person name="Ramirez L."/>
            <person name="Alfaro M."/>
            <person name="Sun H."/>
            <person name="Tritt A."/>
            <person name="Yoshinaga Y."/>
            <person name="Zwiers L.-H."/>
            <person name="Turgeon B."/>
            <person name="Goodwin S."/>
            <person name="Spatafora J."/>
            <person name="Crous P."/>
            <person name="Grigoriev I."/>
        </authorList>
    </citation>
    <scope>NUCLEOTIDE SEQUENCE</scope>
    <source>
        <strain evidence="2">CBS 122368</strain>
    </source>
</reference>
<dbReference type="GeneID" id="54585809"/>
<dbReference type="RefSeq" id="XP_033691156.1">
    <property type="nucleotide sequence ID" value="XM_033832479.1"/>
</dbReference>
<organism evidence="2 3">
    <name type="scientific">Trematosphaeria pertusa</name>
    <dbReference type="NCBI Taxonomy" id="390896"/>
    <lineage>
        <taxon>Eukaryota</taxon>
        <taxon>Fungi</taxon>
        <taxon>Dikarya</taxon>
        <taxon>Ascomycota</taxon>
        <taxon>Pezizomycotina</taxon>
        <taxon>Dothideomycetes</taxon>
        <taxon>Pleosporomycetidae</taxon>
        <taxon>Pleosporales</taxon>
        <taxon>Massarineae</taxon>
        <taxon>Trematosphaeriaceae</taxon>
        <taxon>Trematosphaeria</taxon>
    </lineage>
</organism>
<evidence type="ECO:0000313" key="2">
    <source>
        <dbReference type="EMBL" id="KAF2256152.1"/>
    </source>
</evidence>
<gene>
    <name evidence="2" type="ORF">BU26DRAFT_557627</name>
</gene>
<dbReference type="EMBL" id="ML987189">
    <property type="protein sequence ID" value="KAF2256152.1"/>
    <property type="molecule type" value="Genomic_DNA"/>
</dbReference>
<feature type="compositionally biased region" description="Basic and acidic residues" evidence="1">
    <location>
        <begin position="152"/>
        <end position="163"/>
    </location>
</feature>
<protein>
    <submittedName>
        <fullName evidence="2">Uncharacterized protein</fullName>
    </submittedName>
</protein>
<sequence length="203" mass="22213">MRHAAREGFKAVLKHMEDTLDADSDLDTVVESETEVASTRSALSGGDHGGNIAAPVEDESGPERERSLSLAASVHGDRCRARRPGSTPSAADECPICLYLDEEMDSFLTSKALDIDPYDDFKARYRAHFIAHGIAKRPTFRINPLAAQQAPEEDRQANERRAAEQGSTVRQAPVARQTLADKQPIYEQAAHGCDEVVVDLDRA</sequence>
<name>A0A6A6J1S9_9PLEO</name>
<dbReference type="AlphaFoldDB" id="A0A6A6J1S9"/>
<dbReference type="Proteomes" id="UP000800094">
    <property type="component" value="Unassembled WGS sequence"/>
</dbReference>
<evidence type="ECO:0000256" key="1">
    <source>
        <dbReference type="SAM" id="MobiDB-lite"/>
    </source>
</evidence>
<accession>A0A6A6J1S9</accession>
<feature type="region of interest" description="Disordered" evidence="1">
    <location>
        <begin position="32"/>
        <end position="73"/>
    </location>
</feature>
<proteinExistence type="predicted"/>
<feature type="region of interest" description="Disordered" evidence="1">
    <location>
        <begin position="146"/>
        <end position="176"/>
    </location>
</feature>
<keyword evidence="3" id="KW-1185">Reference proteome</keyword>
<evidence type="ECO:0000313" key="3">
    <source>
        <dbReference type="Proteomes" id="UP000800094"/>
    </source>
</evidence>